<dbReference type="eggNOG" id="KOG3085">
    <property type="taxonomic scope" value="Eukaryota"/>
</dbReference>
<accession>M2MNN3</accession>
<organism evidence="1 2">
    <name type="scientific">Baudoinia panamericana (strain UAMH 10762)</name>
    <name type="common">Angels' share fungus</name>
    <name type="synonym">Baudoinia compniacensis (strain UAMH 10762)</name>
    <dbReference type="NCBI Taxonomy" id="717646"/>
    <lineage>
        <taxon>Eukaryota</taxon>
        <taxon>Fungi</taxon>
        <taxon>Dikarya</taxon>
        <taxon>Ascomycota</taxon>
        <taxon>Pezizomycotina</taxon>
        <taxon>Dothideomycetes</taxon>
        <taxon>Dothideomycetidae</taxon>
        <taxon>Mycosphaerellales</taxon>
        <taxon>Teratosphaeriaceae</taxon>
        <taxon>Baudoinia</taxon>
    </lineage>
</organism>
<dbReference type="InterPro" id="IPR036412">
    <property type="entry name" value="HAD-like_sf"/>
</dbReference>
<dbReference type="KEGG" id="bcom:BAUCODRAFT_125979"/>
<protein>
    <recommendedName>
        <fullName evidence="3">Haloacid dehalogenase-like hydrolase</fullName>
    </recommendedName>
</protein>
<dbReference type="GeneID" id="19108016"/>
<evidence type="ECO:0000313" key="2">
    <source>
        <dbReference type="Proteomes" id="UP000011761"/>
    </source>
</evidence>
<gene>
    <name evidence="1" type="ORF">BAUCODRAFT_125979</name>
</gene>
<evidence type="ECO:0008006" key="3">
    <source>
        <dbReference type="Google" id="ProtNLM"/>
    </source>
</evidence>
<dbReference type="Pfam" id="PF13242">
    <property type="entry name" value="Hydrolase_like"/>
    <property type="match status" value="1"/>
</dbReference>
<dbReference type="EMBL" id="KB445561">
    <property type="protein sequence ID" value="EMC93048.1"/>
    <property type="molecule type" value="Genomic_DNA"/>
</dbReference>
<dbReference type="InterPro" id="IPR023214">
    <property type="entry name" value="HAD_sf"/>
</dbReference>
<name>M2MNN3_BAUPA</name>
<dbReference type="PANTHER" id="PTHR46191">
    <property type="match status" value="1"/>
</dbReference>
<dbReference type="OMA" id="WWRQLIA"/>
<dbReference type="HOGENOM" id="CLU_045011_8_0_1"/>
<dbReference type="GO" id="GO:0005634">
    <property type="term" value="C:nucleus"/>
    <property type="evidence" value="ECO:0007669"/>
    <property type="project" value="TreeGrafter"/>
</dbReference>
<dbReference type="InterPro" id="IPR044924">
    <property type="entry name" value="HAD-SF_hydro_IA_REG-2-like_cap"/>
</dbReference>
<dbReference type="RefSeq" id="XP_007680261.1">
    <property type="nucleotide sequence ID" value="XM_007682071.1"/>
</dbReference>
<dbReference type="OrthoDB" id="444127at2759"/>
<dbReference type="PANTHER" id="PTHR46191:SF2">
    <property type="entry name" value="HALOACID DEHALOGENASE-LIKE HYDROLASE DOMAIN-CONTAINING PROTEIN 3"/>
    <property type="match status" value="1"/>
</dbReference>
<keyword evidence="2" id="KW-1185">Reference proteome</keyword>
<dbReference type="AlphaFoldDB" id="M2MNN3"/>
<dbReference type="SUPFAM" id="SSF56784">
    <property type="entry name" value="HAD-like"/>
    <property type="match status" value="1"/>
</dbReference>
<sequence>MAKRNLLLGIDAFGTIFTPKRPIATQYGEVARSLGLNGFTDEQVNSSFRTAFKQQSKLNPNFGKSNGMNAEKWWTNIIYNTFEPLVGPNEKLNTELAPRLLYRFSSEEGYALTPGAMMLLSGLRARPLPSFDRVVVGVITNSDDRIPSILTSLGLRVSSLRFGSDSLVTKLPTNEQCDIDFTVMSYDVGYEKPDKRIFDASEEMLRSIPVPGAIEPNSWSKLYVGDDYEKDIVGARDAGWSAVLVADTPPEKAELAEKPQDASELSGHAFAVRDLAELARWLGVDVKASMG</sequence>
<proteinExistence type="predicted"/>
<dbReference type="Proteomes" id="UP000011761">
    <property type="component" value="Unassembled WGS sequence"/>
</dbReference>
<dbReference type="Gene3D" id="1.10.150.720">
    <property type="entry name" value="Haloacid dehalogenase-like hydrolase"/>
    <property type="match status" value="1"/>
</dbReference>
<dbReference type="InterPro" id="IPR051828">
    <property type="entry name" value="HAD-like_hydrolase_domain"/>
</dbReference>
<reference evidence="1 2" key="1">
    <citation type="journal article" date="2012" name="PLoS Pathog.">
        <title>Diverse lifestyles and strategies of plant pathogenesis encoded in the genomes of eighteen Dothideomycetes fungi.</title>
        <authorList>
            <person name="Ohm R.A."/>
            <person name="Feau N."/>
            <person name="Henrissat B."/>
            <person name="Schoch C.L."/>
            <person name="Horwitz B.A."/>
            <person name="Barry K.W."/>
            <person name="Condon B.J."/>
            <person name="Copeland A.C."/>
            <person name="Dhillon B."/>
            <person name="Glaser F."/>
            <person name="Hesse C.N."/>
            <person name="Kosti I."/>
            <person name="LaButti K."/>
            <person name="Lindquist E.A."/>
            <person name="Lucas S."/>
            <person name="Salamov A.A."/>
            <person name="Bradshaw R.E."/>
            <person name="Ciuffetti L."/>
            <person name="Hamelin R.C."/>
            <person name="Kema G.H.J."/>
            <person name="Lawrence C."/>
            <person name="Scott J.A."/>
            <person name="Spatafora J.W."/>
            <person name="Turgeon B.G."/>
            <person name="de Wit P.J.G.M."/>
            <person name="Zhong S."/>
            <person name="Goodwin S.B."/>
            <person name="Grigoriev I.V."/>
        </authorList>
    </citation>
    <scope>NUCLEOTIDE SEQUENCE [LARGE SCALE GENOMIC DNA]</scope>
    <source>
        <strain evidence="1 2">UAMH 10762</strain>
    </source>
</reference>
<evidence type="ECO:0000313" key="1">
    <source>
        <dbReference type="EMBL" id="EMC93048.1"/>
    </source>
</evidence>
<dbReference type="STRING" id="717646.M2MNN3"/>
<dbReference type="Gene3D" id="3.40.50.1000">
    <property type="entry name" value="HAD superfamily/HAD-like"/>
    <property type="match status" value="1"/>
</dbReference>